<dbReference type="OMA" id="YANSICP"/>
<reference evidence="2" key="1">
    <citation type="journal article" date="2016" name="Nature">
        <title>The genome of the seagrass Zostera marina reveals angiosperm adaptation to the sea.</title>
        <authorList>
            <person name="Olsen J.L."/>
            <person name="Rouze P."/>
            <person name="Verhelst B."/>
            <person name="Lin Y.-C."/>
            <person name="Bayer T."/>
            <person name="Collen J."/>
            <person name="Dattolo E."/>
            <person name="De Paoli E."/>
            <person name="Dittami S."/>
            <person name="Maumus F."/>
            <person name="Michel G."/>
            <person name="Kersting A."/>
            <person name="Lauritano C."/>
            <person name="Lohaus R."/>
            <person name="Toepel M."/>
            <person name="Tonon T."/>
            <person name="Vanneste K."/>
            <person name="Amirebrahimi M."/>
            <person name="Brakel J."/>
            <person name="Bostroem C."/>
            <person name="Chovatia M."/>
            <person name="Grimwood J."/>
            <person name="Jenkins J.W."/>
            <person name="Jueterbock A."/>
            <person name="Mraz A."/>
            <person name="Stam W.T."/>
            <person name="Tice H."/>
            <person name="Bornberg-Bauer E."/>
            <person name="Green P.J."/>
            <person name="Pearson G.A."/>
            <person name="Procaccini G."/>
            <person name="Duarte C.M."/>
            <person name="Schmutz J."/>
            <person name="Reusch T.B.H."/>
            <person name="Van de Peer Y."/>
        </authorList>
    </citation>
    <scope>NUCLEOTIDE SEQUENCE [LARGE SCALE GENOMIC DNA]</scope>
    <source>
        <strain evidence="2">cv. Finnish</strain>
    </source>
</reference>
<organism evidence="1 2">
    <name type="scientific">Zostera marina</name>
    <name type="common">Eelgrass</name>
    <dbReference type="NCBI Taxonomy" id="29655"/>
    <lineage>
        <taxon>Eukaryota</taxon>
        <taxon>Viridiplantae</taxon>
        <taxon>Streptophyta</taxon>
        <taxon>Embryophyta</taxon>
        <taxon>Tracheophyta</taxon>
        <taxon>Spermatophyta</taxon>
        <taxon>Magnoliopsida</taxon>
        <taxon>Liliopsida</taxon>
        <taxon>Zosteraceae</taxon>
        <taxon>Zostera</taxon>
    </lineage>
</organism>
<dbReference type="Proteomes" id="UP000036987">
    <property type="component" value="Unassembled WGS sequence"/>
</dbReference>
<dbReference type="PANTHER" id="PTHR33103">
    <property type="entry name" value="OS01G0153900 PROTEIN"/>
    <property type="match status" value="1"/>
</dbReference>
<gene>
    <name evidence="1" type="ORF">ZOSMA_150G00070</name>
</gene>
<comment type="caution">
    <text evidence="1">The sequence shown here is derived from an EMBL/GenBank/DDBJ whole genome shotgun (WGS) entry which is preliminary data.</text>
</comment>
<dbReference type="OrthoDB" id="786335at2759"/>
<proteinExistence type="predicted"/>
<dbReference type="STRING" id="29655.A0A0K9PW01"/>
<evidence type="ECO:0000313" key="1">
    <source>
        <dbReference type="EMBL" id="KMZ73208.1"/>
    </source>
</evidence>
<dbReference type="Pfam" id="PF05056">
    <property type="entry name" value="DUF674"/>
    <property type="match status" value="2"/>
</dbReference>
<evidence type="ECO:0008006" key="3">
    <source>
        <dbReference type="Google" id="ProtNLM"/>
    </source>
</evidence>
<dbReference type="EMBL" id="LFYR01000589">
    <property type="protein sequence ID" value="KMZ73208.1"/>
    <property type="molecule type" value="Genomic_DNA"/>
</dbReference>
<dbReference type="InterPro" id="IPR007750">
    <property type="entry name" value="DUF674"/>
</dbReference>
<dbReference type="AlphaFoldDB" id="A0A0K9PW01"/>
<dbReference type="PANTHER" id="PTHR33103:SF19">
    <property type="entry name" value="OS09G0544700 PROTEIN"/>
    <property type="match status" value="1"/>
</dbReference>
<evidence type="ECO:0000313" key="2">
    <source>
        <dbReference type="Proteomes" id="UP000036987"/>
    </source>
</evidence>
<keyword evidence="2" id="KW-1185">Reference proteome</keyword>
<accession>A0A0K9PW01</accession>
<sequence>MAATKISLKLLINKSTNKVLFAEANKDFVDFLFSLLALPLGAVVKILTHKHVVGSLGHLYRSLKNLSISHLQSKTNRDNLLNPYLPTALCQLLNQPEELRSLDYDYEHVKKGYVKEGFAYMVMDDLSVSPISTISSITVLSKFQVKDVGVLVEKTVRVGMDECIKILRFSMQSTTILSDVFLGAKIKRESDT</sequence>
<protein>
    <recommendedName>
        <fullName evidence="3">DUF674 family protein</fullName>
    </recommendedName>
</protein>
<name>A0A0K9PW01_ZOSMR</name>